<dbReference type="eggNOG" id="ENOG502S1NZ">
    <property type="taxonomic scope" value="Eukaryota"/>
</dbReference>
<evidence type="ECO:0000256" key="1">
    <source>
        <dbReference type="ARBA" id="ARBA00004173"/>
    </source>
</evidence>
<reference key="2">
    <citation type="submission" date="2011-08" db="EMBL/GenBank/DDBJ databases">
        <title>Genome sequence of Naumovozyma castellii.</title>
        <authorList>
            <person name="Gordon J.L."/>
            <person name="Armisen D."/>
            <person name="Proux-Wera E."/>
            <person name="OhEigeartaigh S.S."/>
            <person name="Byrne K.P."/>
            <person name="Wolfe K.H."/>
        </authorList>
    </citation>
    <scope>NUCLEOTIDE SEQUENCE</scope>
    <source>
        <strain>Type strain:CBS 4309</strain>
    </source>
</reference>
<reference evidence="7 8" key="1">
    <citation type="journal article" date="2011" name="Proc. Natl. Acad. Sci. U.S.A.">
        <title>Evolutionary erosion of yeast sex chromosomes by mating-type switching accidents.</title>
        <authorList>
            <person name="Gordon J.L."/>
            <person name="Armisen D."/>
            <person name="Proux-Wera E."/>
            <person name="Oheigeartaigh S.S."/>
            <person name="Byrne K.P."/>
            <person name="Wolfe K.H."/>
        </authorList>
    </citation>
    <scope>NUCLEOTIDE SEQUENCE [LARGE SCALE GENOMIC DNA]</scope>
    <source>
        <strain evidence="8">ATCC 76901 / BCRC 22586 / CBS 4309 / NBRC 1992 / NRRL Y-12630</strain>
    </source>
</reference>
<evidence type="ECO:0000256" key="5">
    <source>
        <dbReference type="ARBA" id="ARBA00023274"/>
    </source>
</evidence>
<accession>G0V6F8</accession>
<protein>
    <recommendedName>
        <fullName evidence="6">Large ribosomal subunit protein mL50</fullName>
    </recommendedName>
</protein>
<dbReference type="RefSeq" id="XP_003673437.1">
    <property type="nucleotide sequence ID" value="XM_003673389.1"/>
</dbReference>
<dbReference type="InterPro" id="IPR018305">
    <property type="entry name" value="Ribosomal_m50"/>
</dbReference>
<dbReference type="GO" id="GO:0003735">
    <property type="term" value="F:structural constituent of ribosome"/>
    <property type="evidence" value="ECO:0007669"/>
    <property type="project" value="EnsemblFungi"/>
</dbReference>
<keyword evidence="8" id="KW-1185">Reference proteome</keyword>
<dbReference type="HOGENOM" id="CLU_103468_0_0_1"/>
<evidence type="ECO:0000256" key="2">
    <source>
        <dbReference type="ARBA" id="ARBA00008860"/>
    </source>
</evidence>
<keyword evidence="3" id="KW-0689">Ribosomal protein</keyword>
<dbReference type="InterPro" id="IPR036736">
    <property type="entry name" value="ACP-like_sf"/>
</dbReference>
<dbReference type="EMBL" id="HE576752">
    <property type="protein sequence ID" value="CCC67050.1"/>
    <property type="molecule type" value="Genomic_DNA"/>
</dbReference>
<proteinExistence type="inferred from homology"/>
<dbReference type="STRING" id="1064592.G0V6F8"/>
<keyword evidence="5" id="KW-0687">Ribonucleoprotein</keyword>
<evidence type="ECO:0000313" key="7">
    <source>
        <dbReference type="EMBL" id="CCC67050.1"/>
    </source>
</evidence>
<dbReference type="OMA" id="FQFTKFL"/>
<comment type="similarity">
    <text evidence="2">Belongs to the mitochondrion-specific ribosomal protein mL50 family.</text>
</comment>
<dbReference type="OrthoDB" id="3980895at2759"/>
<gene>
    <name evidence="7" type="primary">NCAS0A04920</name>
    <name evidence="7" type="ordered locus">NCAS_0A04920</name>
</gene>
<keyword evidence="4" id="KW-0496">Mitochondrion</keyword>
<evidence type="ECO:0000256" key="6">
    <source>
        <dbReference type="ARBA" id="ARBA00035183"/>
    </source>
</evidence>
<dbReference type="FunCoup" id="G0V6F8">
    <property type="interactions" value="355"/>
</dbReference>
<dbReference type="GO" id="GO:0005762">
    <property type="term" value="C:mitochondrial large ribosomal subunit"/>
    <property type="evidence" value="ECO:0007669"/>
    <property type="project" value="EnsemblFungi"/>
</dbReference>
<dbReference type="Gene3D" id="1.10.1200.10">
    <property type="entry name" value="ACP-like"/>
    <property type="match status" value="1"/>
</dbReference>
<name>G0V6F8_NAUCA</name>
<evidence type="ECO:0000313" key="8">
    <source>
        <dbReference type="Proteomes" id="UP000001640"/>
    </source>
</evidence>
<dbReference type="InParanoid" id="G0V6F8"/>
<dbReference type="GeneID" id="96900535"/>
<comment type="subcellular location">
    <subcellularLocation>
        <location evidence="1">Mitochondrion</location>
    </subcellularLocation>
</comment>
<dbReference type="KEGG" id="ncs:NCAS_0A04920"/>
<dbReference type="Pfam" id="PF10501">
    <property type="entry name" value="Ribosomal_L50"/>
    <property type="match status" value="1"/>
</dbReference>
<organism evidence="7 8">
    <name type="scientific">Naumovozyma castellii</name>
    <name type="common">Yeast</name>
    <name type="synonym">Saccharomyces castellii</name>
    <dbReference type="NCBI Taxonomy" id="27288"/>
    <lineage>
        <taxon>Eukaryota</taxon>
        <taxon>Fungi</taxon>
        <taxon>Dikarya</taxon>
        <taxon>Ascomycota</taxon>
        <taxon>Saccharomycotina</taxon>
        <taxon>Saccharomycetes</taxon>
        <taxon>Saccharomycetales</taxon>
        <taxon>Saccharomycetaceae</taxon>
        <taxon>Naumovozyma</taxon>
    </lineage>
</organism>
<dbReference type="Proteomes" id="UP000001640">
    <property type="component" value="Chromosome 1"/>
</dbReference>
<evidence type="ECO:0000256" key="3">
    <source>
        <dbReference type="ARBA" id="ARBA00022980"/>
    </source>
</evidence>
<sequence length="249" mass="28623">MFIVRRTPRTIVSHTKYVSQFHTTGSALNIMDWFRSNKKKEQLMETVASATKEGVVASKDKLELIPENFIGRKKNRKRAKGTAIPFNEIPFNSWLSKQKVSKEEKLDLILKESLESAGMEGDTLDLEFPDLIKKFQFTKMLQAKTGYLIPDFQLTVLAKPSDFKTYFIDEILSGKLARFNEAEPNAIHLTKESYDAPNIYLENTIEERDISGKQQRKKFNTILKQMHDLDEVKTETLIENARRADGASQ</sequence>
<evidence type="ECO:0000256" key="4">
    <source>
        <dbReference type="ARBA" id="ARBA00023128"/>
    </source>
</evidence>
<dbReference type="AlphaFoldDB" id="G0V6F8"/>